<evidence type="ECO:0000313" key="3">
    <source>
        <dbReference type="Proteomes" id="UP000758155"/>
    </source>
</evidence>
<protein>
    <submittedName>
        <fullName evidence="2">Uncharacterized protein</fullName>
    </submittedName>
</protein>
<dbReference type="AlphaFoldDB" id="A0A9P4WFK3"/>
<sequence>MNTVADHAMQGQPPDQRNASPTQYPQLYGQRTATSTPPAPEGTVADLVHHTNGLYMQPQPQPHPQPQPQSQQPQQQNYCAPNSEPHDCGSQDCGSYDHRFQDHRFQDHRPYDPRSYSYRSYDGRSGQPPVRPGCCSYGTGAQVGHERYSNAWPGEYPHQYPPTTMPRYQVPASYHASQALYLAPEAGNGSVGSAEQQGWYEPPHQQLHANSVRYAQPYDLSPPSLCMQQQARQQQILYGGCCPGGPSEPAVLVVMLHQGGPRPIPTSHIPQQRLEAPPPATAETVAGPWP</sequence>
<feature type="region of interest" description="Disordered" evidence="1">
    <location>
        <begin position="269"/>
        <end position="290"/>
    </location>
</feature>
<feature type="region of interest" description="Disordered" evidence="1">
    <location>
        <begin position="1"/>
        <end position="130"/>
    </location>
</feature>
<proteinExistence type="predicted"/>
<feature type="compositionally biased region" description="Polar residues" evidence="1">
    <location>
        <begin position="13"/>
        <end position="36"/>
    </location>
</feature>
<dbReference type="EMBL" id="SWKV01000230">
    <property type="protein sequence ID" value="KAF3030288.1"/>
    <property type="molecule type" value="Genomic_DNA"/>
</dbReference>
<feature type="compositionally biased region" description="Basic and acidic residues" evidence="1">
    <location>
        <begin position="84"/>
        <end position="112"/>
    </location>
</feature>
<evidence type="ECO:0000256" key="1">
    <source>
        <dbReference type="SAM" id="MobiDB-lite"/>
    </source>
</evidence>
<evidence type="ECO:0000313" key="2">
    <source>
        <dbReference type="EMBL" id="KAF3030288.1"/>
    </source>
</evidence>
<name>A0A9P4WFK3_9PLEO</name>
<accession>A0A9P4WFK3</accession>
<comment type="caution">
    <text evidence="2">The sequence shown here is derived from an EMBL/GenBank/DDBJ whole genome shotgun (WGS) entry which is preliminary data.</text>
</comment>
<organism evidence="2 3">
    <name type="scientific">Didymella heteroderae</name>
    <dbReference type="NCBI Taxonomy" id="1769908"/>
    <lineage>
        <taxon>Eukaryota</taxon>
        <taxon>Fungi</taxon>
        <taxon>Dikarya</taxon>
        <taxon>Ascomycota</taxon>
        <taxon>Pezizomycotina</taxon>
        <taxon>Dothideomycetes</taxon>
        <taxon>Pleosporomycetidae</taxon>
        <taxon>Pleosporales</taxon>
        <taxon>Pleosporineae</taxon>
        <taxon>Didymellaceae</taxon>
        <taxon>Didymella</taxon>
    </lineage>
</organism>
<keyword evidence="3" id="KW-1185">Reference proteome</keyword>
<reference evidence="2" key="1">
    <citation type="submission" date="2019-04" db="EMBL/GenBank/DDBJ databases">
        <title>Sequencing of skin fungus with MAO and IRED activity.</title>
        <authorList>
            <person name="Marsaioli A.J."/>
            <person name="Bonatto J.M.C."/>
            <person name="Reis Junior O."/>
        </authorList>
    </citation>
    <scope>NUCLEOTIDE SEQUENCE</scope>
    <source>
        <strain evidence="2">28M1</strain>
    </source>
</reference>
<feature type="compositionally biased region" description="Low complexity" evidence="1">
    <location>
        <begin position="113"/>
        <end position="126"/>
    </location>
</feature>
<gene>
    <name evidence="2" type="ORF">E8E12_000557</name>
</gene>
<dbReference type="Proteomes" id="UP000758155">
    <property type="component" value="Unassembled WGS sequence"/>
</dbReference>